<evidence type="ECO:0000256" key="1">
    <source>
        <dbReference type="ARBA" id="ARBA00023002"/>
    </source>
</evidence>
<sequence length="992" mass="112862">MSAATTAGRTQRAEQAENRRWLREQMNPYFFIAMKDEPAALAMLTRELGALRHNRRLLLADREKAIIMAMVNRPGTLYETLRRVQEREISYAMIAHSNDPIPGREEALEIQRFEFDRKSNEEILAGAGTIVPPEVCRRVAAALRRYYPDFDHKELERLLRILWQNNDNYVRVSPPRRVAQVLRLFQEANRRGGLYLDVEPMENGGAHESRVFFAVANPPQKDFLLQVMEVFYRLSLGVNRAYCLTISNGVHPYFLGTFYVRQHDGGVIAKEAEIFARLREELYNTQVLATRSHTYREFVTSGLMSGEDASLVNAFIAFCHTNLAHNQPDRFGLDDVRSAFHAHPEIALQLVQLFRTRFDPELADRESVYATALAAADREVAEYNTGHRYLDEIRRAIFRCCLTFIRHTLKSNFFVLEKQALSFRLDPAYLTELGPACTADLPPAAPFRVTFFFSRYGFGYHIGFSDIARGGWRTVIARTPDDFVTNANTLFRENFVLAHTQHLKNKDIYEGGSKLVVMLDASDLMRGHEREMETWRLFKLQYGILNAFLDIFITAAGVAKHPRVVDYYREDEPIELGPDENMHDSMIETIARVSKRRGYLLGIGIMSSKRVGINHKEYGVTSTGVVTFAEITMAELGIDIRRDPFSIKFTGGPNGDVAGNAMRILLDRSPQVKIALILDGTAALCDPAGADHTELRRILLKEDLDAFAPTALHPGGFMLFRTGSRREGLRELFRKVTRTAAGLSEEWISLDEFSKEFDELVFTVPADLFIPGGGRPETIDKENWQRFLQADGTPSARAIVEGANSFLTPEARVQLQQHGVLIMRDASANKCGVISSSYEIIANLLLSEQEFLDEKERYVADVLAILEQRAGDEARLILRRHRENPALLCTEISNSLSSEINANYARLFRFFQARPELCRQPLYRRAILAHLPQLIRDEPRFRRRLGQLPQKYLSAILAAELGASLVYKGDREAEFEDAIRLHLQRNFRAGGQ</sequence>
<feature type="domain" description="Glutamate/phenylalanine/leucine/valine/L-tryptophan dehydrogenase C-terminal" evidence="2">
    <location>
        <begin position="612"/>
        <end position="876"/>
    </location>
</feature>
<accession>A0ABM8EPQ1</accession>
<dbReference type="InterPro" id="IPR036291">
    <property type="entry name" value="NAD(P)-bd_dom_sf"/>
</dbReference>
<dbReference type="Proteomes" id="UP001317705">
    <property type="component" value="Chromosome"/>
</dbReference>
<keyword evidence="1" id="KW-0560">Oxidoreductase</keyword>
<keyword evidence="4" id="KW-1185">Reference proteome</keyword>
<dbReference type="InterPro" id="IPR006096">
    <property type="entry name" value="Glu/Leu/Phe/Val/Trp_DH_C"/>
</dbReference>
<evidence type="ECO:0000313" key="3">
    <source>
        <dbReference type="EMBL" id="BDV44583.1"/>
    </source>
</evidence>
<organism evidence="3 4">
    <name type="scientific">Geotalea uraniireducens</name>
    <dbReference type="NCBI Taxonomy" id="351604"/>
    <lineage>
        <taxon>Bacteria</taxon>
        <taxon>Pseudomonadati</taxon>
        <taxon>Thermodesulfobacteriota</taxon>
        <taxon>Desulfuromonadia</taxon>
        <taxon>Geobacterales</taxon>
        <taxon>Geobacteraceae</taxon>
        <taxon>Geotalea</taxon>
    </lineage>
</organism>
<dbReference type="SUPFAM" id="SSF51735">
    <property type="entry name" value="NAD(P)-binding Rossmann-fold domains"/>
    <property type="match status" value="1"/>
</dbReference>
<reference evidence="3 4" key="1">
    <citation type="submission" date="2022-12" db="EMBL/GenBank/DDBJ databases">
        <title>Polyphasic characterization of Geotalea uranireducens NIT-SL11 newly isolated from a complex of sewage sludge and microbially reduced graphene oxide.</title>
        <authorList>
            <person name="Xie L."/>
            <person name="Yoshida N."/>
            <person name="Meng L."/>
        </authorList>
    </citation>
    <scope>NUCLEOTIDE SEQUENCE [LARGE SCALE GENOMIC DNA]</scope>
    <source>
        <strain evidence="3 4">NIT-SL11</strain>
    </source>
</reference>
<dbReference type="EMBL" id="AP027151">
    <property type="protein sequence ID" value="BDV44583.1"/>
    <property type="molecule type" value="Genomic_DNA"/>
</dbReference>
<name>A0ABM8EPQ1_9BACT</name>
<dbReference type="RefSeq" id="WP_282000680.1">
    <property type="nucleotide sequence ID" value="NZ_AP027151.1"/>
</dbReference>
<dbReference type="PANTHER" id="PTHR11606">
    <property type="entry name" value="GLUTAMATE DEHYDROGENASE"/>
    <property type="match status" value="1"/>
</dbReference>
<evidence type="ECO:0000313" key="4">
    <source>
        <dbReference type="Proteomes" id="UP001317705"/>
    </source>
</evidence>
<dbReference type="Pfam" id="PF00208">
    <property type="entry name" value="ELFV_dehydrog"/>
    <property type="match status" value="1"/>
</dbReference>
<proteinExistence type="predicted"/>
<dbReference type="PANTHER" id="PTHR11606:SF39">
    <property type="entry name" value="GLUTAMATE_PHENYLALANINE_LEUCINE_VALINE_L-TRYPTOPHAN DEHYDROGENASE C-TERMINAL DOMAIN-CONTAINING PROTEIN"/>
    <property type="match status" value="1"/>
</dbReference>
<protein>
    <submittedName>
        <fullName evidence="3">Amino acid dehydrogenase</fullName>
    </submittedName>
</protein>
<evidence type="ECO:0000259" key="2">
    <source>
        <dbReference type="SMART" id="SM00839"/>
    </source>
</evidence>
<dbReference type="Gene3D" id="3.40.50.720">
    <property type="entry name" value="NAD(P)-binding Rossmann-like Domain"/>
    <property type="match status" value="1"/>
</dbReference>
<dbReference type="SMART" id="SM00839">
    <property type="entry name" value="ELFV_dehydrog"/>
    <property type="match status" value="1"/>
</dbReference>
<gene>
    <name evidence="3" type="ORF">GURASL_35060</name>
</gene>